<dbReference type="EMBL" id="BSYO01000007">
    <property type="protein sequence ID" value="GMH07848.1"/>
    <property type="molecule type" value="Genomic_DNA"/>
</dbReference>
<protein>
    <submittedName>
        <fullName evidence="1">Uncharacterized protein</fullName>
    </submittedName>
</protein>
<gene>
    <name evidence="1" type="ORF">Nepgr_009688</name>
</gene>
<name>A0AAD3SAZ3_NEPGR</name>
<accession>A0AAD3SAZ3</accession>
<keyword evidence="2" id="KW-1185">Reference proteome</keyword>
<proteinExistence type="predicted"/>
<sequence>MMFYCLGSFGVFYHNCKIYPKPLELANNLTLVKKKVLKLEASFKQGHCDWIKRGPLSLAILCMSIFFCYLIHTRKIVVFAKENDDVNADNHSTIVTEDKIFATSYILPSVVRLTNMAAADRERSNIKSAAFTHG</sequence>
<evidence type="ECO:0000313" key="1">
    <source>
        <dbReference type="EMBL" id="GMH07848.1"/>
    </source>
</evidence>
<dbReference type="AlphaFoldDB" id="A0AAD3SAZ3"/>
<comment type="caution">
    <text evidence="1">The sequence shown here is derived from an EMBL/GenBank/DDBJ whole genome shotgun (WGS) entry which is preliminary data.</text>
</comment>
<dbReference type="Proteomes" id="UP001279734">
    <property type="component" value="Unassembled WGS sequence"/>
</dbReference>
<reference evidence="1" key="1">
    <citation type="submission" date="2023-05" db="EMBL/GenBank/DDBJ databases">
        <title>Nepenthes gracilis genome sequencing.</title>
        <authorList>
            <person name="Fukushima K."/>
        </authorList>
    </citation>
    <scope>NUCLEOTIDE SEQUENCE</scope>
    <source>
        <strain evidence="1">SING2019-196</strain>
    </source>
</reference>
<evidence type="ECO:0000313" key="2">
    <source>
        <dbReference type="Proteomes" id="UP001279734"/>
    </source>
</evidence>
<organism evidence="1 2">
    <name type="scientific">Nepenthes gracilis</name>
    <name type="common">Slender pitcher plant</name>
    <dbReference type="NCBI Taxonomy" id="150966"/>
    <lineage>
        <taxon>Eukaryota</taxon>
        <taxon>Viridiplantae</taxon>
        <taxon>Streptophyta</taxon>
        <taxon>Embryophyta</taxon>
        <taxon>Tracheophyta</taxon>
        <taxon>Spermatophyta</taxon>
        <taxon>Magnoliopsida</taxon>
        <taxon>eudicotyledons</taxon>
        <taxon>Gunneridae</taxon>
        <taxon>Pentapetalae</taxon>
        <taxon>Caryophyllales</taxon>
        <taxon>Nepenthaceae</taxon>
        <taxon>Nepenthes</taxon>
    </lineage>
</organism>